<proteinExistence type="predicted"/>
<sequence>MSTMSKMDAVRAALRANPDLTASTGVPLLAKEYGVEISPNNFSTYKQVVKKEWSEGKSPAPPTSTPARVPAPSPKAAPQTSEPGGSSTLAVVRTLKSLLATYSADELKDLIDALSE</sequence>
<dbReference type="EMBL" id="CP025958">
    <property type="protein sequence ID" value="AWM37877.1"/>
    <property type="molecule type" value="Genomic_DNA"/>
</dbReference>
<evidence type="ECO:0000256" key="1">
    <source>
        <dbReference type="SAM" id="MobiDB-lite"/>
    </source>
</evidence>
<name>A0A2Z3H2D4_9BACT</name>
<dbReference type="KEGG" id="gog:C1280_13295"/>
<keyword evidence="3" id="KW-1185">Reference proteome</keyword>
<reference evidence="2 3" key="1">
    <citation type="submission" date="2018-01" db="EMBL/GenBank/DDBJ databases">
        <title>G. obscuriglobus.</title>
        <authorList>
            <person name="Franke J."/>
            <person name="Blomberg W."/>
            <person name="Selmecki A."/>
        </authorList>
    </citation>
    <scope>NUCLEOTIDE SEQUENCE [LARGE SCALE GENOMIC DNA]</scope>
    <source>
        <strain evidence="2 3">DSM 5831</strain>
    </source>
</reference>
<feature type="compositionally biased region" description="Polar residues" evidence="1">
    <location>
        <begin position="78"/>
        <end position="88"/>
    </location>
</feature>
<evidence type="ECO:0000313" key="2">
    <source>
        <dbReference type="EMBL" id="AWM37877.1"/>
    </source>
</evidence>
<accession>A0A2Z3H2D4</accession>
<dbReference type="Proteomes" id="UP000245802">
    <property type="component" value="Chromosome"/>
</dbReference>
<protein>
    <submittedName>
        <fullName evidence="2">Uncharacterized protein</fullName>
    </submittedName>
</protein>
<dbReference type="AlphaFoldDB" id="A0A2Z3H2D4"/>
<organism evidence="2 3">
    <name type="scientific">Gemmata obscuriglobus</name>
    <dbReference type="NCBI Taxonomy" id="114"/>
    <lineage>
        <taxon>Bacteria</taxon>
        <taxon>Pseudomonadati</taxon>
        <taxon>Planctomycetota</taxon>
        <taxon>Planctomycetia</taxon>
        <taxon>Gemmatales</taxon>
        <taxon>Gemmataceae</taxon>
        <taxon>Gemmata</taxon>
    </lineage>
</organism>
<evidence type="ECO:0000313" key="3">
    <source>
        <dbReference type="Proteomes" id="UP000245802"/>
    </source>
</evidence>
<feature type="compositionally biased region" description="Pro residues" evidence="1">
    <location>
        <begin position="59"/>
        <end position="75"/>
    </location>
</feature>
<gene>
    <name evidence="2" type="ORF">C1280_13295</name>
</gene>
<feature type="region of interest" description="Disordered" evidence="1">
    <location>
        <begin position="51"/>
        <end position="88"/>
    </location>
</feature>